<accession>A0A395NL62</accession>
<dbReference type="Proteomes" id="UP000266272">
    <property type="component" value="Unassembled WGS sequence"/>
</dbReference>
<dbReference type="EMBL" id="PXOA01000325">
    <property type="protein sequence ID" value="RFU76798.1"/>
    <property type="molecule type" value="Genomic_DNA"/>
</dbReference>
<feature type="region of interest" description="Disordered" evidence="1">
    <location>
        <begin position="130"/>
        <end position="161"/>
    </location>
</feature>
<reference evidence="2 3" key="1">
    <citation type="journal article" date="2018" name="PLoS Pathog.">
        <title>Evolution of structural diversity of trichothecenes, a family of toxins produced by plant pathogenic and entomopathogenic fungi.</title>
        <authorList>
            <person name="Proctor R.H."/>
            <person name="McCormick S.P."/>
            <person name="Kim H.S."/>
            <person name="Cardoza R.E."/>
            <person name="Stanley A.M."/>
            <person name="Lindo L."/>
            <person name="Kelly A."/>
            <person name="Brown D.W."/>
            <person name="Lee T."/>
            <person name="Vaughan M.M."/>
            <person name="Alexander N.J."/>
            <person name="Busman M."/>
            <person name="Gutierrez S."/>
        </authorList>
    </citation>
    <scope>NUCLEOTIDE SEQUENCE [LARGE SCALE GENOMIC DNA]</scope>
    <source>
        <strain evidence="2 3">IBT 40837</strain>
    </source>
</reference>
<name>A0A395NL62_TRIAR</name>
<evidence type="ECO:0000313" key="2">
    <source>
        <dbReference type="EMBL" id="RFU76798.1"/>
    </source>
</evidence>
<comment type="caution">
    <text evidence="2">The sequence shown here is derived from an EMBL/GenBank/DDBJ whole genome shotgun (WGS) entry which is preliminary data.</text>
</comment>
<sequence>MESPLNNDMPPAFPDIPPFTDDRIPRIYRWIEKHFWPKLTTSQKTEMLEFFPRIKFDGSTEVMSSHWLAKEARKPNSSPMLKVLVHAIWGSNMKKVLWWHNYHQMFGHLGFPDGPAPGVTLNYKRHRLQRTKSHQEAQTNSPVAKSEHDVETQGNANVSQPALQPTPEIAMEACLVEEIAQRVINELRQPIDKLVGKMSAIQQQLALVTDRMGVVEMEITTRVDVVLQEQIDCANKMDAMQERLADIASETLALSDTFALWKWIQTQP</sequence>
<gene>
    <name evidence="2" type="ORF">TARUN_5439</name>
</gene>
<evidence type="ECO:0000313" key="3">
    <source>
        <dbReference type="Proteomes" id="UP000266272"/>
    </source>
</evidence>
<evidence type="ECO:0000256" key="1">
    <source>
        <dbReference type="SAM" id="MobiDB-lite"/>
    </source>
</evidence>
<keyword evidence="3" id="KW-1185">Reference proteome</keyword>
<organism evidence="2 3">
    <name type="scientific">Trichoderma arundinaceum</name>
    <dbReference type="NCBI Taxonomy" id="490622"/>
    <lineage>
        <taxon>Eukaryota</taxon>
        <taxon>Fungi</taxon>
        <taxon>Dikarya</taxon>
        <taxon>Ascomycota</taxon>
        <taxon>Pezizomycotina</taxon>
        <taxon>Sordariomycetes</taxon>
        <taxon>Hypocreomycetidae</taxon>
        <taxon>Hypocreales</taxon>
        <taxon>Hypocreaceae</taxon>
        <taxon>Trichoderma</taxon>
    </lineage>
</organism>
<proteinExistence type="predicted"/>
<protein>
    <submittedName>
        <fullName evidence="2">Uncharacterized protein</fullName>
    </submittedName>
</protein>
<feature type="compositionally biased region" description="Polar residues" evidence="1">
    <location>
        <begin position="152"/>
        <end position="161"/>
    </location>
</feature>
<dbReference type="AlphaFoldDB" id="A0A395NL62"/>